<comment type="caution">
    <text evidence="1">The sequence shown here is derived from an EMBL/GenBank/DDBJ whole genome shotgun (WGS) entry which is preliminary data.</text>
</comment>
<organism evidence="1 2">
    <name type="scientific">Mesonia oceanica</name>
    <dbReference type="NCBI Taxonomy" id="2687242"/>
    <lineage>
        <taxon>Bacteria</taxon>
        <taxon>Pseudomonadati</taxon>
        <taxon>Bacteroidota</taxon>
        <taxon>Flavobacteriia</taxon>
        <taxon>Flavobacteriales</taxon>
        <taxon>Flavobacteriaceae</taxon>
        <taxon>Mesonia</taxon>
    </lineage>
</organism>
<sequence length="459" mass="52249">MKSKLFILVCLTGLLTKANVRLPQVFSDGMVLQQNTKVNLWGWAAPGEEVTIVASWKPQDTLKVKGNRYAKWKIQLPTPKAGGPYELKFAGYNTLQLKDILIGEVWLASGQSNMEWSAAAGIENQEEAIQNSTYKNIRFFDVPKTSAKFPQENVQGKWVESQPETMKYFSAIAYFFAQRLHTELEVPIGIIGSNWGGTPAEVWMPKTIFEKDTLLQKAAEKLSPQEWGPHEPGMVYNGMITPIIPYNMAGVLWYQGESNTANPDEYLHVFSSLISSWRTSWQQEFPFYFAQIAPYNYGDDHDHGVRIRDAQRRSIAIPNTGMVFTGDVGNFENIHPRDKKTVGLRFAKLALRETYGKYHQEVYGPLVEKVYKEGKYVVVEFSHAEGLYFKDKQALQFEIAGKELIFKPVKAKLKGNCVFLKSNKLEQPKFVRYAWKNAIVPNLYNKANLPASSFMLEIE</sequence>
<keyword evidence="2" id="KW-1185">Reference proteome</keyword>
<accession>A0AC61YC90</accession>
<dbReference type="EMBL" id="CABVMM010000008">
    <property type="protein sequence ID" value="VVV01040.1"/>
    <property type="molecule type" value="Genomic_DNA"/>
</dbReference>
<reference evidence="1" key="1">
    <citation type="submission" date="2019-09" db="EMBL/GenBank/DDBJ databases">
        <authorList>
            <person name="Rodrigo-Torres L."/>
            <person name="Arahal R. D."/>
            <person name="Lucena T."/>
        </authorList>
    </citation>
    <scope>NUCLEOTIDE SEQUENCE</scope>
    <source>
        <strain evidence="1">ISS653</strain>
    </source>
</reference>
<proteinExistence type="predicted"/>
<dbReference type="Proteomes" id="UP000356253">
    <property type="component" value="Unassembled WGS sequence"/>
</dbReference>
<name>A0AC61YC90_9FLAO</name>
<gene>
    <name evidence="1" type="ORF">FVB9532_02318</name>
</gene>
<evidence type="ECO:0000313" key="2">
    <source>
        <dbReference type="Proteomes" id="UP000356253"/>
    </source>
</evidence>
<evidence type="ECO:0000313" key="1">
    <source>
        <dbReference type="EMBL" id="VVV01040.1"/>
    </source>
</evidence>
<protein>
    <submittedName>
        <fullName evidence="1">Uncharacterized protein</fullName>
    </submittedName>
</protein>